<feature type="domain" description="F5/8 type C" evidence="6">
    <location>
        <begin position="1003"/>
        <end position="1100"/>
    </location>
</feature>
<evidence type="ECO:0000256" key="3">
    <source>
        <dbReference type="ARBA" id="ARBA00023157"/>
    </source>
</evidence>
<dbReference type="InterPro" id="IPR036609">
    <property type="entry name" value="LCCL_sf"/>
</dbReference>
<keyword evidence="1" id="KW-0430">Lectin</keyword>
<dbReference type="InterPro" id="IPR000922">
    <property type="entry name" value="Lectin_gal-bd_dom"/>
</dbReference>
<feature type="domain" description="C-type lectin" evidence="7">
    <location>
        <begin position="148"/>
        <end position="287"/>
    </location>
</feature>
<feature type="domain" description="C-type lectin" evidence="7">
    <location>
        <begin position="1778"/>
        <end position="1918"/>
    </location>
</feature>
<dbReference type="PROSITE" id="PS50228">
    <property type="entry name" value="SUEL_LECTIN"/>
    <property type="match status" value="1"/>
</dbReference>
<dbReference type="SMART" id="SM00034">
    <property type="entry name" value="CLECT"/>
    <property type="match status" value="12"/>
</dbReference>
<feature type="domain" description="C-type lectin" evidence="7">
    <location>
        <begin position="301"/>
        <end position="425"/>
    </location>
</feature>
<dbReference type="CDD" id="cd00037">
    <property type="entry name" value="CLECT"/>
    <property type="match status" value="10"/>
</dbReference>
<dbReference type="PROSITE" id="PS50022">
    <property type="entry name" value="FA58C_3"/>
    <property type="match status" value="1"/>
</dbReference>
<dbReference type="InterPro" id="IPR043159">
    <property type="entry name" value="Lectin_gal-bd_sf"/>
</dbReference>
<feature type="domain" description="C-type lectin" evidence="7">
    <location>
        <begin position="1231"/>
        <end position="1347"/>
    </location>
</feature>
<dbReference type="SUPFAM" id="SSF56436">
    <property type="entry name" value="C-type lectin-like"/>
    <property type="match status" value="12"/>
</dbReference>
<dbReference type="Gene3D" id="3.10.100.10">
    <property type="entry name" value="Mannose-Binding Protein A, subunit A"/>
    <property type="match status" value="12"/>
</dbReference>
<dbReference type="Gene3D" id="2.170.130.20">
    <property type="entry name" value="LCCL-like domain"/>
    <property type="match status" value="1"/>
</dbReference>
<keyword evidence="5" id="KW-0812">Transmembrane</keyword>
<feature type="domain" description="C-type lectin" evidence="7">
    <location>
        <begin position="596"/>
        <end position="713"/>
    </location>
</feature>
<evidence type="ECO:0000256" key="4">
    <source>
        <dbReference type="SAM" id="MobiDB-lite"/>
    </source>
</evidence>
<feature type="transmembrane region" description="Helical" evidence="5">
    <location>
        <begin position="2224"/>
        <end position="2249"/>
    </location>
</feature>
<dbReference type="SMART" id="SM00231">
    <property type="entry name" value="FA58C"/>
    <property type="match status" value="1"/>
</dbReference>
<feature type="domain" description="C-type lectin" evidence="7">
    <location>
        <begin position="450"/>
        <end position="566"/>
    </location>
</feature>
<feature type="domain" description="LCCL" evidence="9">
    <location>
        <begin position="1123"/>
        <end position="1187"/>
    </location>
</feature>
<evidence type="ECO:0000313" key="10">
    <source>
        <dbReference type="EMBL" id="KAK1788497.1"/>
    </source>
</evidence>
<dbReference type="FunFam" id="3.10.100.10:FF:000109">
    <property type="entry name" value="Uncharacterized protein"/>
    <property type="match status" value="1"/>
</dbReference>
<feature type="domain" description="SUEL-type lectin" evidence="8">
    <location>
        <begin position="760"/>
        <end position="845"/>
    </location>
</feature>
<dbReference type="InterPro" id="IPR000421">
    <property type="entry name" value="FA58C"/>
</dbReference>
<evidence type="ECO:0000259" key="6">
    <source>
        <dbReference type="PROSITE" id="PS50022"/>
    </source>
</evidence>
<proteinExistence type="predicted"/>
<dbReference type="CDD" id="cd03590">
    <property type="entry name" value="CLECT_DC-SIGN_like"/>
    <property type="match status" value="1"/>
</dbReference>
<dbReference type="GO" id="GO:0030246">
    <property type="term" value="F:carbohydrate binding"/>
    <property type="evidence" value="ECO:0007669"/>
    <property type="project" value="UniProtKB-KW"/>
</dbReference>
<feature type="domain" description="C-type lectin" evidence="7">
    <location>
        <begin position="2083"/>
        <end position="2202"/>
    </location>
</feature>
<keyword evidence="5" id="KW-0472">Membrane</keyword>
<feature type="domain" description="C-type lectin" evidence="7">
    <location>
        <begin position="13"/>
        <end position="129"/>
    </location>
</feature>
<accession>A0AAD8YWT6</accession>
<dbReference type="Gene3D" id="2.60.120.260">
    <property type="entry name" value="Galactose-binding domain-like"/>
    <property type="match status" value="2"/>
</dbReference>
<evidence type="ECO:0000259" key="9">
    <source>
        <dbReference type="PROSITE" id="PS50820"/>
    </source>
</evidence>
<name>A0AAD8YWT6_9TELE</name>
<dbReference type="PROSITE" id="PS50820">
    <property type="entry name" value="LCCL"/>
    <property type="match status" value="1"/>
</dbReference>
<feature type="region of interest" description="Disordered" evidence="4">
    <location>
        <begin position="716"/>
        <end position="740"/>
    </location>
</feature>
<dbReference type="PROSITE" id="PS00615">
    <property type="entry name" value="C_TYPE_LECTIN_1"/>
    <property type="match status" value="8"/>
</dbReference>
<dbReference type="Gene3D" id="2.60.120.740">
    <property type="match status" value="1"/>
</dbReference>
<dbReference type="SMART" id="SM00603">
    <property type="entry name" value="LCCL"/>
    <property type="match status" value="1"/>
</dbReference>
<dbReference type="CDD" id="cd00057">
    <property type="entry name" value="FA58C"/>
    <property type="match status" value="1"/>
</dbReference>
<evidence type="ECO:0000313" key="11">
    <source>
        <dbReference type="Proteomes" id="UP001239994"/>
    </source>
</evidence>
<feature type="domain" description="C-type lectin" evidence="7">
    <location>
        <begin position="1942"/>
        <end position="2059"/>
    </location>
</feature>
<feature type="non-terminal residue" evidence="10">
    <location>
        <position position="1"/>
    </location>
</feature>
<evidence type="ECO:0000256" key="1">
    <source>
        <dbReference type="ARBA" id="ARBA00022734"/>
    </source>
</evidence>
<protein>
    <recommendedName>
        <fullName evidence="12">Mannose receptor, C type 1b</fullName>
    </recommendedName>
</protein>
<organism evidence="10 11">
    <name type="scientific">Electrophorus voltai</name>
    <dbReference type="NCBI Taxonomy" id="2609070"/>
    <lineage>
        <taxon>Eukaryota</taxon>
        <taxon>Metazoa</taxon>
        <taxon>Chordata</taxon>
        <taxon>Craniata</taxon>
        <taxon>Vertebrata</taxon>
        <taxon>Euteleostomi</taxon>
        <taxon>Actinopterygii</taxon>
        <taxon>Neopterygii</taxon>
        <taxon>Teleostei</taxon>
        <taxon>Ostariophysi</taxon>
        <taxon>Gymnotiformes</taxon>
        <taxon>Gymnotoidei</taxon>
        <taxon>Gymnotidae</taxon>
        <taxon>Electrophorus</taxon>
    </lineage>
</organism>
<keyword evidence="11" id="KW-1185">Reference proteome</keyword>
<dbReference type="Pfam" id="PF03815">
    <property type="entry name" value="LCCL"/>
    <property type="match status" value="1"/>
</dbReference>
<feature type="domain" description="C-type lectin" evidence="7">
    <location>
        <begin position="1372"/>
        <end position="1491"/>
    </location>
</feature>
<evidence type="ECO:0000256" key="5">
    <source>
        <dbReference type="SAM" id="Phobius"/>
    </source>
</evidence>
<gene>
    <name evidence="10" type="ORF">P4O66_016919</name>
</gene>
<keyword evidence="2" id="KW-0677">Repeat</keyword>
<dbReference type="InterPro" id="IPR008979">
    <property type="entry name" value="Galactose-bd-like_sf"/>
</dbReference>
<dbReference type="PROSITE" id="PS50041">
    <property type="entry name" value="C_TYPE_LECTIN_2"/>
    <property type="match status" value="12"/>
</dbReference>
<sequence>MPLGECGSGWRTYQERCYFFSTDTKTWHDALTECENKGANLMSIQDIHERTWLSTQINGWIFWIGLNDIASEGDWEWSDGNVFYPYLSNWGEGQPDNYNDDEHCGQVDGNSHGQWNDEHCTASRPYICKLTLPNPPLFCDTGNGWEDYGSNCYKLNSHLRKSWVSARSDCVNQGADLVSVESSDEELYVTSRLDSSRFDLWIGYSTLTCTALSCQVQPNSTTLSWSDASTYTYTNWHAGQPDFSVYLPKTPGDKASGVCTAMMKEEGQDYGKWKTHTCRYERPYMCKRPLNTICPLGWQGFRGNCYLVVSNIHLLTSWHEALTRCTDFGANLVTIKNEDEQYFINGQLPDLHQVDIPDVWIGVSDKGQDGVFKWVDNTDIQFSNWSPNFPRNTEKFWDCGQIYTGNYAGKWETTNCFKNLAYICKMPGGQNTQRPTAAPNTHCDQGYLLFRDHCYHFESEVVKTWQAAEDFCVSQNGHLVSIHDHETTSFITAHMPRSSWVGLNDIQEEGKFVWSDGTSADFLLWEADQPDNWNNEDCVHIRGTEHWETGKLNDLPCTATYPFICQKAAGQGPPPVPPTSGPGWNEKCGSWLADPFNDYCYLLSSLSLRKWAEARADCLNQGGDLASITDPVEQGFIHAQIQSVITGVSLWIGGHDSITEGGWEWADRSPFRYINWASGNPDDFYGEDCLSMYVNGGKWNDDNCENRRGYICKRRGNTPEPPPPHDGMPQFMWNNSNATDKQPRHSPPCVLSAGFQTVYTCQEFTMLLHCPKNSVINIQSAFYGRRSDKICPYEGGSLAMCTVPGTLEKTRKLCDNHEFCFLYARVDNDPCPSVSKYLEVVYSCEQDVCVRGLGLEDRNITDSMLSASSALDGKDPSRARLNGDTCWMPSSPVLIAQWLRSIFVLDLFLCLVSRIDDVFLCPVSRIDDVFLCPVSRIDDVFLCPVSRIDDVFLCLVSRIDDVFLCPVSRIDDVFLCPVSRIDDVFLCLVSRIDDVFLCPVSPNSWVQVSLSQPKKVTGVVIQGCPTADYWVTKFKVQTSTDGVSWTDYTAEGKVEEFPGPSDRSTAETQLLGTPMTVRFIRILPLEWHNQAGLRFELLGCTPDYSILCSTSPNLDHSVDKMTVHCAAGCASEIYSVYGTITYRGDSTICAAAIHAGVILNENGGECTVLKAPGQNFYSGSTRNGISSRQYGPSPSLNRPQDFPLLYNGAYHVSYEFADGELRCPSDDWHEFSEFCYKPYEQKRTWYEARASCRRLGAELVSIMSLTEQSWLESYLYLANSDVWTGLNDLTVSGYYTWSDNHEAKFTYWAPGEPNNHLGFNEDCVEMYQQTGRWNDVTCTELNTYICKMAKGHYPLASIKPTVYGCPQGWDAFEYSCYWYEETPMARVEAKEFCEVKDKDSSLLHIGDLYEQAHFTASMSRFSGHWWMGLRAKGESAGVDYFWDNGQLLLYSHWDRNQPDNHAGPCVTMTTKPVAGFWTNRQCEESHPFICELPRDGMSPPTRAPTPPPVQGCAPGWSGKSHYRQCYRLFTVDYVHKKSWSAALEDCFARGAHLVSIHSADEEIFMAEYTKGRTLWIGLSENPLEGGYVWSDGSPVTHTNWGFGEPNNHGGRENCVEMVTTNNGSSYWNDVNCDAHQDWVCMIAKGKTPLEPSVAPSPVPAPDCGTNPGWRKNNGICYYYNDTDIVDFFTAAMRCYAEKALLVSILDQDEQTYVVSMVGTGRVADAWIGMRQVGVVGGEYVWLDFSPVTYVHWAPGEPNNADGEEQCVQMKRYPGWLRFQNKCFLFRGRVGHHEPHANWTYARDWCREQGGHLAVIDDVNENGKHAEGHDAGLCRTGHFVASYLRDIAHHVWIGLSDRLHEGKFAWTDGTSPVLFTNWAEKEPNNNDGQEHCVSMTHNHLVTGLWNDENCGEKRGWVCYTKKSSSIPAPPPTTSPCPSGYVSWYRSCYKLVSEARTWEEAQSECLKEGSNLASVDMSYEQAFISGAVQQASRDTWIGLRRTDDGTYKWSDGWPVFYTHWGPGEPTHHKGEGCVSMHGRSFFIQGTWNDTDCTARKPYLCKVTFEKPPPTPRPGDGTCLPGWWPYGSHCYMVYNGKEGFSWHEARYRCQLIRGGDLASVHSRAEAEFIRNINYTKYHNVWLGLTRDGFYGWGWTDMTALSFTNWAPGEPNEAIHDMGREDCVEMYVDGAWNDNNCLQKRGFVCRLFQEGHGGGNTTKPPTTIDAHAGMIAGIVIGTILAVAIVLCALYYMFVVKGVKFRAASLPRSDTKEHVTV</sequence>
<evidence type="ECO:0000259" key="7">
    <source>
        <dbReference type="PROSITE" id="PS50041"/>
    </source>
</evidence>
<dbReference type="CDD" id="cd22823">
    <property type="entry name" value="Gal_Rha_Lectin"/>
    <property type="match status" value="1"/>
</dbReference>
<feature type="domain" description="C-type lectin" evidence="7">
    <location>
        <begin position="1521"/>
        <end position="1641"/>
    </location>
</feature>
<dbReference type="EMBL" id="JAROKS010000023">
    <property type="protein sequence ID" value="KAK1788497.1"/>
    <property type="molecule type" value="Genomic_DNA"/>
</dbReference>
<dbReference type="Pfam" id="PF00754">
    <property type="entry name" value="F5_F8_type_C"/>
    <property type="match status" value="1"/>
</dbReference>
<keyword evidence="3" id="KW-1015">Disulfide bond</keyword>
<dbReference type="SUPFAM" id="SSF69848">
    <property type="entry name" value="LCCL domain"/>
    <property type="match status" value="1"/>
</dbReference>
<dbReference type="InterPro" id="IPR033989">
    <property type="entry name" value="CD209-like_CTLD"/>
</dbReference>
<dbReference type="InterPro" id="IPR016187">
    <property type="entry name" value="CTDL_fold"/>
</dbReference>
<evidence type="ECO:0000256" key="2">
    <source>
        <dbReference type="ARBA" id="ARBA00022737"/>
    </source>
</evidence>
<dbReference type="InterPro" id="IPR018378">
    <property type="entry name" value="C-type_lectin_CS"/>
</dbReference>
<dbReference type="PROSITE" id="PS01286">
    <property type="entry name" value="FA58C_2"/>
    <property type="match status" value="1"/>
</dbReference>
<reference evidence="10" key="1">
    <citation type="submission" date="2023-03" db="EMBL/GenBank/DDBJ databases">
        <title>Electrophorus voltai genome.</title>
        <authorList>
            <person name="Bian C."/>
        </authorList>
    </citation>
    <scope>NUCLEOTIDE SEQUENCE</scope>
    <source>
        <strain evidence="10">CB-2022</strain>
        <tissue evidence="10">Muscle</tissue>
    </source>
</reference>
<dbReference type="SUPFAM" id="SSF49785">
    <property type="entry name" value="Galactose-binding domain-like"/>
    <property type="match status" value="1"/>
</dbReference>
<dbReference type="InterPro" id="IPR050111">
    <property type="entry name" value="C-type_lectin/snaclec_domain"/>
</dbReference>
<evidence type="ECO:0000259" key="8">
    <source>
        <dbReference type="PROSITE" id="PS50228"/>
    </source>
</evidence>
<keyword evidence="5" id="KW-1133">Transmembrane helix</keyword>
<dbReference type="Pfam" id="PF02140">
    <property type="entry name" value="SUEL_Lectin"/>
    <property type="match status" value="1"/>
</dbReference>
<comment type="caution">
    <text evidence="10">The sequence shown here is derived from an EMBL/GenBank/DDBJ whole genome shotgun (WGS) entry which is preliminary data.</text>
</comment>
<dbReference type="Proteomes" id="UP001239994">
    <property type="component" value="Unassembled WGS sequence"/>
</dbReference>
<evidence type="ECO:0008006" key="12">
    <source>
        <dbReference type="Google" id="ProtNLM"/>
    </source>
</evidence>
<dbReference type="InterPro" id="IPR016186">
    <property type="entry name" value="C-type_lectin-like/link_sf"/>
</dbReference>
<dbReference type="InterPro" id="IPR004043">
    <property type="entry name" value="LCCL"/>
</dbReference>
<dbReference type="Pfam" id="PF00059">
    <property type="entry name" value="Lectin_C"/>
    <property type="match status" value="12"/>
</dbReference>
<dbReference type="PANTHER" id="PTHR22803">
    <property type="entry name" value="MANNOSE, PHOSPHOLIPASE, LECTIN RECEPTOR RELATED"/>
    <property type="match status" value="1"/>
</dbReference>
<dbReference type="InterPro" id="IPR001304">
    <property type="entry name" value="C-type_lectin-like"/>
</dbReference>
<feature type="domain" description="C-type lectin" evidence="7">
    <location>
        <begin position="1672"/>
        <end position="1775"/>
    </location>
</feature>